<dbReference type="EMBL" id="HBUE01048086">
    <property type="protein sequence ID" value="CAG6463458.1"/>
    <property type="molecule type" value="Transcribed_RNA"/>
</dbReference>
<proteinExistence type="predicted"/>
<evidence type="ECO:0000313" key="1">
    <source>
        <dbReference type="EMBL" id="CAG6463458.1"/>
    </source>
</evidence>
<sequence>MSTWRGNALSGLVHATPTSTNFVSWYRKSTQVDPACHLSEMVVGLGKVYEVIKRVPVVPDVPESNHALQAPLRQDSGGDACVVPALKCKFFQDSEIAKFVTTILFLVLVNNIRSLTLRKGPEMSRTERQTQGHRWHWSFPAKAIRV</sequence>
<protein>
    <submittedName>
        <fullName evidence="1">(northern house mosquito) hypothetical protein</fullName>
    </submittedName>
</protein>
<organism evidence="1">
    <name type="scientific">Culex pipiens</name>
    <name type="common">House mosquito</name>
    <dbReference type="NCBI Taxonomy" id="7175"/>
    <lineage>
        <taxon>Eukaryota</taxon>
        <taxon>Metazoa</taxon>
        <taxon>Ecdysozoa</taxon>
        <taxon>Arthropoda</taxon>
        <taxon>Hexapoda</taxon>
        <taxon>Insecta</taxon>
        <taxon>Pterygota</taxon>
        <taxon>Neoptera</taxon>
        <taxon>Endopterygota</taxon>
        <taxon>Diptera</taxon>
        <taxon>Nematocera</taxon>
        <taxon>Culicoidea</taxon>
        <taxon>Culicidae</taxon>
        <taxon>Culicinae</taxon>
        <taxon>Culicini</taxon>
        <taxon>Culex</taxon>
        <taxon>Culex</taxon>
    </lineage>
</organism>
<dbReference type="AlphaFoldDB" id="A0A8D8AXC3"/>
<reference evidence="1" key="1">
    <citation type="submission" date="2021-05" db="EMBL/GenBank/DDBJ databases">
        <authorList>
            <person name="Alioto T."/>
            <person name="Alioto T."/>
            <person name="Gomez Garrido J."/>
        </authorList>
    </citation>
    <scope>NUCLEOTIDE SEQUENCE</scope>
</reference>
<name>A0A8D8AXC3_CULPI</name>
<accession>A0A8D8AXC3</accession>